<feature type="domain" description="FtsK gamma" evidence="2">
    <location>
        <begin position="398"/>
        <end position="463"/>
    </location>
</feature>
<dbReference type="Pfam" id="PF09397">
    <property type="entry name" value="FtsK_gamma"/>
    <property type="match status" value="1"/>
</dbReference>
<dbReference type="PANTHER" id="PTHR34985:SF1">
    <property type="entry name" value="SLR0554 PROTEIN"/>
    <property type="match status" value="1"/>
</dbReference>
<dbReference type="STRING" id="1515439.SAMN06265784_101337"/>
<dbReference type="AlphaFoldDB" id="A0A1X7I5E7"/>
<evidence type="ECO:0000256" key="1">
    <source>
        <dbReference type="SAM" id="MobiDB-lite"/>
    </source>
</evidence>
<dbReference type="OrthoDB" id="110640at2"/>
<dbReference type="InterPro" id="IPR007936">
    <property type="entry name" value="VapE-like_dom"/>
</dbReference>
<proteinExistence type="predicted"/>
<organism evidence="3 4">
    <name type="scientific">Paraburkholderia susongensis</name>
    <dbReference type="NCBI Taxonomy" id="1515439"/>
    <lineage>
        <taxon>Bacteria</taxon>
        <taxon>Pseudomonadati</taxon>
        <taxon>Pseudomonadota</taxon>
        <taxon>Betaproteobacteria</taxon>
        <taxon>Burkholderiales</taxon>
        <taxon>Burkholderiaceae</taxon>
        <taxon>Paraburkholderia</taxon>
    </lineage>
</organism>
<evidence type="ECO:0000313" key="4">
    <source>
        <dbReference type="Proteomes" id="UP000193228"/>
    </source>
</evidence>
<dbReference type="SMART" id="SM00843">
    <property type="entry name" value="Ftsk_gamma"/>
    <property type="match status" value="1"/>
</dbReference>
<accession>A0A1X7I5E7</accession>
<keyword evidence="4" id="KW-1185">Reference proteome</keyword>
<reference evidence="4" key="1">
    <citation type="submission" date="2017-04" db="EMBL/GenBank/DDBJ databases">
        <authorList>
            <person name="Varghese N."/>
            <person name="Submissions S."/>
        </authorList>
    </citation>
    <scope>NUCLEOTIDE SEQUENCE [LARGE SCALE GENOMIC DNA]</scope>
    <source>
        <strain evidence="4">LMG 29540</strain>
    </source>
</reference>
<dbReference type="Gene3D" id="1.10.10.10">
    <property type="entry name" value="Winged helix-like DNA-binding domain superfamily/Winged helix DNA-binding domain"/>
    <property type="match status" value="1"/>
</dbReference>
<feature type="compositionally biased region" description="Basic and acidic residues" evidence="1">
    <location>
        <begin position="460"/>
        <end position="478"/>
    </location>
</feature>
<evidence type="ECO:0000313" key="3">
    <source>
        <dbReference type="EMBL" id="SMG09665.1"/>
    </source>
</evidence>
<feature type="region of interest" description="Disordered" evidence="1">
    <location>
        <begin position="458"/>
        <end position="482"/>
    </location>
</feature>
<dbReference type="PANTHER" id="PTHR34985">
    <property type="entry name" value="SLR0554 PROTEIN"/>
    <property type="match status" value="1"/>
</dbReference>
<protein>
    <submittedName>
        <fullName evidence="3">Predicted P-loop ATPase and inactivated derivatives</fullName>
    </submittedName>
</protein>
<dbReference type="InterPro" id="IPR036390">
    <property type="entry name" value="WH_DNA-bd_sf"/>
</dbReference>
<dbReference type="RefSeq" id="WP_085480523.1">
    <property type="nucleotide sequence ID" value="NZ_FXAT01000001.1"/>
</dbReference>
<dbReference type="InterPro" id="IPR036388">
    <property type="entry name" value="WH-like_DNA-bd_sf"/>
</dbReference>
<name>A0A1X7I5E7_9BURK</name>
<gene>
    <name evidence="3" type="ORF">SAMN06265784_101337</name>
</gene>
<dbReference type="SUPFAM" id="SSF46785">
    <property type="entry name" value="Winged helix' DNA-binding domain"/>
    <property type="match status" value="1"/>
</dbReference>
<dbReference type="Pfam" id="PF05272">
    <property type="entry name" value="VapE-like_dom"/>
    <property type="match status" value="1"/>
</dbReference>
<dbReference type="Proteomes" id="UP000193228">
    <property type="component" value="Unassembled WGS sequence"/>
</dbReference>
<dbReference type="EMBL" id="FXAT01000001">
    <property type="protein sequence ID" value="SMG09665.1"/>
    <property type="molecule type" value="Genomic_DNA"/>
</dbReference>
<dbReference type="InterPro" id="IPR018541">
    <property type="entry name" value="Ftsk_gamma"/>
</dbReference>
<evidence type="ECO:0000259" key="2">
    <source>
        <dbReference type="SMART" id="SM00843"/>
    </source>
</evidence>
<sequence length="917" mass="102698">MSSLDQIIAQLREADHPELPAGHPVADGKIHRYGPRRKYWYILREVVRAGATVGYTGAYGHWSGEDNGKQSFRWEGAPLSAAEVVESRRRQHEADENEARRRAISARNAANRARMQWHEAREEGTSAYLERKQITPEGVRFAADGTLLVPMFRYDDGIQLVGLQKIMPDGAKRFNKGMEKAGAVFMLGDVERGDRVAMLAEGYATARSVRMATAERIPVLVCFDAGGLLYGARYFRQRYPELHLLFCADDDWKLEERLCEFLAEEFGFAGALELGGERRRIEAKNTWYMVRAQWLRDDRGVAYIELTYGNDVLPERRRLFENAGLKRAYEAAAEIGNASVVYPRFANRENRKLTDFNDLHCEESLQAVGVQLEAALLGALADEGNMGMMPPQAPVQAAAEIDPLYEQAVAFVLQIRRASPSRLIKEFGIGRRQAERLLDAMETAGIVSALSDTKTRKVLHSAEKTADAKKDESGHDPDAPENAVYTWQQRLRKTSGGAYKADIDNVISILTHEVSWQGVLGFEAFSHKVMKVKPPPFEDGEAGEWGEGDFGRMQDWFGRTFAMVPTKESIGDAALIVAQRNRYHVVCDYLRGLEHDGKSRIGTWLIDYLGVEDTPYARAVGFKFLLGAVGRVMRPGCKMDNVLILEGEQDAGKSRSLKLLFGEQWTTDAALNLADPNTPIVIAGKWLIEMAELDALSRADTSATKRWITTSTDTFRPPYARQAIDVPRQSVVAGTVNFDAYLKDESGGRRFWPVKVADVIDTARIAADRDQLWAEAYSVYCEWERENAEAGDTLPAPWQVGREEKPLFEVEQEARYEGDIYEPIIAARLNAETAPRVSVTTIALDYLKFEISKVTRAEHTRIGKTMRKLGWQRWRGMVNGVRDTWYLRPGATAVARAAVARPSGDNLPVSDDDASAL</sequence>